<gene>
    <name evidence="1" type="ORF">TGCAST_307080</name>
</gene>
<reference evidence="1 2" key="1">
    <citation type="submission" date="2017-10" db="EMBL/GenBank/DDBJ databases">
        <authorList>
            <person name="Sibley D."/>
            <person name="Venepally P."/>
            <person name="Karamycheva S."/>
            <person name="Hadjithomas M."/>
            <person name="Khan A."/>
            <person name="Brunk B."/>
            <person name="Roos D."/>
            <person name="Caler E."/>
            <person name="Lorenzi H."/>
        </authorList>
    </citation>
    <scope>NUCLEOTIDE SEQUENCE [LARGE SCALE GENOMIC DNA]</scope>
    <source>
        <strain evidence="1 2">CAST</strain>
    </source>
</reference>
<accession>A0A3R8GAE4</accession>
<dbReference type="VEuPathDB" id="ToxoDB:TGCAST_307080"/>
<organism evidence="1 2">
    <name type="scientific">Toxoplasma gondii CAST</name>
    <dbReference type="NCBI Taxonomy" id="943122"/>
    <lineage>
        <taxon>Eukaryota</taxon>
        <taxon>Sar</taxon>
        <taxon>Alveolata</taxon>
        <taxon>Apicomplexa</taxon>
        <taxon>Conoidasida</taxon>
        <taxon>Coccidia</taxon>
        <taxon>Eucoccidiorida</taxon>
        <taxon>Eimeriorina</taxon>
        <taxon>Sarcocystidae</taxon>
        <taxon>Toxoplasma</taxon>
    </lineage>
</organism>
<comment type="caution">
    <text evidence="1">The sequence shown here is derived from an EMBL/GenBank/DDBJ whole genome shotgun (WGS) entry which is preliminary data.</text>
</comment>
<dbReference type="Proteomes" id="UP000284452">
    <property type="component" value="Unassembled WGS sequence"/>
</dbReference>
<dbReference type="EMBL" id="AHIV02000883">
    <property type="protein sequence ID" value="RQX72217.1"/>
    <property type="molecule type" value="Genomic_DNA"/>
</dbReference>
<evidence type="ECO:0000313" key="2">
    <source>
        <dbReference type="Proteomes" id="UP000284452"/>
    </source>
</evidence>
<evidence type="ECO:0000313" key="1">
    <source>
        <dbReference type="EMBL" id="RQX72217.1"/>
    </source>
</evidence>
<proteinExistence type="predicted"/>
<dbReference type="AlphaFoldDB" id="A0A3R8GAE4"/>
<sequence>MNDAFTACCVGARGGFRQQTGAMPVRNILRPALRFFGMRRAICLPGSSRHSIFQPSLFYQSETSSTHVALAFSDSPDTLERTRISNGAVGCFVAVDALYEQRVHRMLSWSASWVSPANGGTYSFFRLHCDSLG</sequence>
<name>A0A3R8GAE4_TOXGO</name>
<protein>
    <submittedName>
        <fullName evidence="1">Uncharacterized protein</fullName>
    </submittedName>
</protein>